<comment type="caution">
    <text evidence="5">The sequence shown here is derived from an EMBL/GenBank/DDBJ whole genome shotgun (WGS) entry which is preliminary data.</text>
</comment>
<accession>A0A1F6AA23</accession>
<dbReference type="PANTHER" id="PTHR22683:SF41">
    <property type="entry name" value="DNA TRANSLOCASE FTSK"/>
    <property type="match status" value="1"/>
</dbReference>
<reference evidence="5 6" key="1">
    <citation type="journal article" date="2016" name="Nat. Commun.">
        <title>Thousands of microbial genomes shed light on interconnected biogeochemical processes in an aquifer system.</title>
        <authorList>
            <person name="Anantharaman K."/>
            <person name="Brown C.T."/>
            <person name="Hug L.A."/>
            <person name="Sharon I."/>
            <person name="Castelle C.J."/>
            <person name="Probst A.J."/>
            <person name="Thomas B.C."/>
            <person name="Singh A."/>
            <person name="Wilkins M.J."/>
            <person name="Karaoz U."/>
            <person name="Brodie E.L."/>
            <person name="Williams K.H."/>
            <person name="Hubbard S.S."/>
            <person name="Banfield J.F."/>
        </authorList>
    </citation>
    <scope>NUCLEOTIDE SEQUENCE [LARGE SCALE GENOMIC DNA]</scope>
</reference>
<evidence type="ECO:0000313" key="5">
    <source>
        <dbReference type="EMBL" id="OGG21630.1"/>
    </source>
</evidence>
<name>A0A1F6AA23_9BACT</name>
<dbReference type="GO" id="GO:0003677">
    <property type="term" value="F:DNA binding"/>
    <property type="evidence" value="ECO:0007669"/>
    <property type="project" value="InterPro"/>
</dbReference>
<protein>
    <recommendedName>
        <fullName evidence="4">FtsK domain-containing protein</fullName>
    </recommendedName>
</protein>
<evidence type="ECO:0000256" key="2">
    <source>
        <dbReference type="ARBA" id="ARBA00022840"/>
    </source>
</evidence>
<dbReference type="InterPro" id="IPR002543">
    <property type="entry name" value="FtsK_dom"/>
</dbReference>
<keyword evidence="2 3" id="KW-0067">ATP-binding</keyword>
<evidence type="ECO:0000313" key="6">
    <source>
        <dbReference type="Proteomes" id="UP000177092"/>
    </source>
</evidence>
<organism evidence="5 6">
    <name type="scientific">Candidatus Gottesmanbacteria bacterium RIFCSPHIGHO2_02_FULL_40_13</name>
    <dbReference type="NCBI Taxonomy" id="1798384"/>
    <lineage>
        <taxon>Bacteria</taxon>
        <taxon>Candidatus Gottesmaniibacteriota</taxon>
    </lineage>
</organism>
<dbReference type="Pfam" id="PF01580">
    <property type="entry name" value="FtsK_SpoIIIE"/>
    <property type="match status" value="1"/>
</dbReference>
<evidence type="ECO:0000259" key="4">
    <source>
        <dbReference type="PROSITE" id="PS50901"/>
    </source>
</evidence>
<evidence type="ECO:0000256" key="1">
    <source>
        <dbReference type="ARBA" id="ARBA00022741"/>
    </source>
</evidence>
<dbReference type="STRING" id="1798384.A3D03_04490"/>
<dbReference type="GO" id="GO:0005524">
    <property type="term" value="F:ATP binding"/>
    <property type="evidence" value="ECO:0007669"/>
    <property type="project" value="UniProtKB-UniRule"/>
</dbReference>
<dbReference type="InterPro" id="IPR050206">
    <property type="entry name" value="FtsK/SpoIIIE/SftA"/>
</dbReference>
<sequence>MKFDIDLLSDKTTKNSPSFKSYMKETKEEWERTTLPTPLGLDQDGNPHIGDLMKFGNIIMAGSTGSGKSVFNHTLICSLILKQDPSQLKLFLADPKRVEFAYYYENIPHLIDKVYEAPKEIITRLSILKEELKNKKDPYSVIIIDTFSDLMAYDSVRFESIIGELSKSGAIIVLCDSRPSNDVFTDNLLKYFPTKMAFKVSNELDSKRVITVPGAEELNGAGDMLFLPKGSVKPIRLQGPYISEEDIQIIVSHVK</sequence>
<dbReference type="PANTHER" id="PTHR22683">
    <property type="entry name" value="SPORULATION PROTEIN RELATED"/>
    <property type="match status" value="1"/>
</dbReference>
<proteinExistence type="predicted"/>
<dbReference type="InterPro" id="IPR027417">
    <property type="entry name" value="P-loop_NTPase"/>
</dbReference>
<dbReference type="PROSITE" id="PS50901">
    <property type="entry name" value="FTSK"/>
    <property type="match status" value="1"/>
</dbReference>
<keyword evidence="1 3" id="KW-0547">Nucleotide-binding</keyword>
<dbReference type="AlphaFoldDB" id="A0A1F6AA23"/>
<feature type="domain" description="FtsK" evidence="4">
    <location>
        <begin position="45"/>
        <end position="207"/>
    </location>
</feature>
<dbReference type="Proteomes" id="UP000177092">
    <property type="component" value="Unassembled WGS sequence"/>
</dbReference>
<dbReference type="EMBL" id="MFJN01000019">
    <property type="protein sequence ID" value="OGG21630.1"/>
    <property type="molecule type" value="Genomic_DNA"/>
</dbReference>
<feature type="binding site" evidence="3">
    <location>
        <begin position="62"/>
        <end position="69"/>
    </location>
    <ligand>
        <name>ATP</name>
        <dbReference type="ChEBI" id="CHEBI:30616"/>
    </ligand>
</feature>
<evidence type="ECO:0000256" key="3">
    <source>
        <dbReference type="PROSITE-ProRule" id="PRU00289"/>
    </source>
</evidence>
<dbReference type="Gene3D" id="3.40.50.300">
    <property type="entry name" value="P-loop containing nucleotide triphosphate hydrolases"/>
    <property type="match status" value="2"/>
</dbReference>
<gene>
    <name evidence="5" type="ORF">A3D03_04490</name>
</gene>
<dbReference type="SUPFAM" id="SSF52540">
    <property type="entry name" value="P-loop containing nucleoside triphosphate hydrolases"/>
    <property type="match status" value="1"/>
</dbReference>